<reference evidence="2 3" key="2">
    <citation type="submission" date="2008-10" db="EMBL/GenBank/DDBJ databases">
        <authorList>
            <person name="Fulton L."/>
            <person name="Clifton S."/>
            <person name="Fulton B."/>
            <person name="Xu J."/>
            <person name="Minx P."/>
            <person name="Pepin K.H."/>
            <person name="Johnson M."/>
            <person name="Bhonagiri V."/>
            <person name="Nash W.E."/>
            <person name="Mardis E.R."/>
            <person name="Wilson R.K."/>
        </authorList>
    </citation>
    <scope>NUCLEOTIDE SEQUENCE [LARGE SCALE GENOMIC DNA]</scope>
    <source>
        <strain evidence="2 3">ATCC 29098</strain>
    </source>
</reference>
<evidence type="ECO:0000313" key="3">
    <source>
        <dbReference type="Proteomes" id="UP000003676"/>
    </source>
</evidence>
<evidence type="ECO:0000313" key="2">
    <source>
        <dbReference type="EMBL" id="EEB33381.1"/>
    </source>
</evidence>
<proteinExistence type="predicted"/>
<organism evidence="2 3">
    <name type="scientific">Desulfovibrio piger ATCC 29098</name>
    <dbReference type="NCBI Taxonomy" id="411464"/>
    <lineage>
        <taxon>Bacteria</taxon>
        <taxon>Pseudomonadati</taxon>
        <taxon>Thermodesulfobacteriota</taxon>
        <taxon>Desulfovibrionia</taxon>
        <taxon>Desulfovibrionales</taxon>
        <taxon>Desulfovibrionaceae</taxon>
        <taxon>Desulfovibrio</taxon>
    </lineage>
</organism>
<protein>
    <submittedName>
        <fullName evidence="2">Uncharacterized protein</fullName>
    </submittedName>
</protein>
<dbReference type="HOGENOM" id="CLU_3182909_0_0_7"/>
<reference evidence="2 3" key="1">
    <citation type="submission" date="2008-10" db="EMBL/GenBank/DDBJ databases">
        <title>Draft genome sequence of Desulvovibrio piger (ATCC 29098).</title>
        <authorList>
            <person name="Sudarsanam P."/>
            <person name="Ley R."/>
            <person name="Guruge J."/>
            <person name="Turnbaugh P.J."/>
            <person name="Mahowald M."/>
            <person name="Liep D."/>
            <person name="Gordon J."/>
        </authorList>
    </citation>
    <scope>NUCLEOTIDE SEQUENCE [LARGE SCALE GENOMIC DNA]</scope>
    <source>
        <strain evidence="2 3">ATCC 29098</strain>
    </source>
</reference>
<accession>B6WUF2</accession>
<evidence type="ECO:0000256" key="1">
    <source>
        <dbReference type="SAM" id="MobiDB-lite"/>
    </source>
</evidence>
<feature type="region of interest" description="Disordered" evidence="1">
    <location>
        <begin position="1"/>
        <end position="23"/>
    </location>
</feature>
<name>B6WUF2_9BACT</name>
<dbReference type="AlphaFoldDB" id="B6WUF2"/>
<dbReference type="EMBL" id="ABXU01000052">
    <property type="protein sequence ID" value="EEB33381.1"/>
    <property type="molecule type" value="Genomic_DNA"/>
</dbReference>
<sequence length="46" mass="4972">MTNPGAHNERSRSMRSGFPAFSLSCPLQALPGTQFHPCPPDSDGDR</sequence>
<comment type="caution">
    <text evidence="2">The sequence shown here is derived from an EMBL/GenBank/DDBJ whole genome shotgun (WGS) entry which is preliminary data.</text>
</comment>
<dbReference type="Proteomes" id="UP000003676">
    <property type="component" value="Unassembled WGS sequence"/>
</dbReference>
<gene>
    <name evidence="2" type="ORF">DESPIG_01710</name>
</gene>